<organism evidence="4 5">
    <name type="scientific">Streptomyces griseomycini</name>
    <dbReference type="NCBI Taxonomy" id="66895"/>
    <lineage>
        <taxon>Bacteria</taxon>
        <taxon>Bacillati</taxon>
        <taxon>Actinomycetota</taxon>
        <taxon>Actinomycetes</taxon>
        <taxon>Kitasatosporales</taxon>
        <taxon>Streptomycetaceae</taxon>
        <taxon>Streptomyces</taxon>
    </lineage>
</organism>
<dbReference type="PANTHER" id="PTHR36842">
    <property type="entry name" value="PROTEIN TOLB HOMOLOG"/>
    <property type="match status" value="1"/>
</dbReference>
<gene>
    <name evidence="4" type="ORF">FHS37_006976</name>
</gene>
<feature type="chain" id="PRO_5031328129" evidence="3">
    <location>
        <begin position="28"/>
        <end position="426"/>
    </location>
</feature>
<keyword evidence="3" id="KW-0732">Signal</keyword>
<dbReference type="PANTHER" id="PTHR36842:SF1">
    <property type="entry name" value="PROTEIN TOLB"/>
    <property type="match status" value="1"/>
</dbReference>
<dbReference type="InterPro" id="IPR011659">
    <property type="entry name" value="WD40"/>
</dbReference>
<evidence type="ECO:0000313" key="4">
    <source>
        <dbReference type="EMBL" id="MBB4902879.1"/>
    </source>
</evidence>
<evidence type="ECO:0000313" key="5">
    <source>
        <dbReference type="Proteomes" id="UP000579523"/>
    </source>
</evidence>
<feature type="signal peptide" evidence="3">
    <location>
        <begin position="1"/>
        <end position="27"/>
    </location>
</feature>
<comment type="caution">
    <text evidence="4">The sequence shown here is derived from an EMBL/GenBank/DDBJ whole genome shotgun (WGS) entry which is preliminary data.</text>
</comment>
<dbReference type="RefSeq" id="WP_184828499.1">
    <property type="nucleotide sequence ID" value="NZ_BMTK01000025.1"/>
</dbReference>
<name>A0A7W7VAF5_9ACTN</name>
<proteinExistence type="inferred from homology"/>
<comment type="similarity">
    <text evidence="1">Belongs to the TolB family.</text>
</comment>
<dbReference type="AlphaFoldDB" id="A0A7W7VAF5"/>
<keyword evidence="5" id="KW-1185">Reference proteome</keyword>
<dbReference type="Pfam" id="PF07676">
    <property type="entry name" value="PD40"/>
    <property type="match status" value="2"/>
</dbReference>
<evidence type="ECO:0000256" key="3">
    <source>
        <dbReference type="SAM" id="SignalP"/>
    </source>
</evidence>
<dbReference type="InterPro" id="IPR011042">
    <property type="entry name" value="6-blade_b-propeller_TolB-like"/>
</dbReference>
<sequence>MHRAMRGASVAVIAGAMVATAALSASAAPERGETERVNVSATGAQASADSRTVSMSGDGRYVVFESDADNLVPGDANGRVDVFLRDLRRGTVERVSVRDDGGEYTMHAYAPQISADGRYVTFTADTGSIEEGTYYSGRFLWDRVKDRTEVVSLTDDDRPVAGAYGDTEVSRDGRYVAFVSDLADHGDERTDTMWAGLYLRDRKEGTTRLVSLTTAPSSGGTSWYFAGFTMSADGSRVAYRIFQNRPGTGSAVYVHDRDSGRTERFDPEGQGSTLPTFSGNGRYAAFASAGSGLVPGDTNGKDDVFVRDLRTGATERVSLTAAGGQTDGDSGGPVISEDGRHVVFRSDASGLVAGETARGPLFVRDLRTGVNQRVTVAHDGGESDSQSWADVALSRDGRVVAFESWATNLVPDDTNGLRDVFVRRLR</sequence>
<accession>A0A7W7VAF5</accession>
<protein>
    <submittedName>
        <fullName evidence="4">Tol biopolymer transport system component</fullName>
    </submittedName>
</protein>
<dbReference type="Gene3D" id="2.120.10.30">
    <property type="entry name" value="TolB, C-terminal domain"/>
    <property type="match status" value="2"/>
</dbReference>
<dbReference type="Proteomes" id="UP000579523">
    <property type="component" value="Unassembled WGS sequence"/>
</dbReference>
<dbReference type="SUPFAM" id="SSF82171">
    <property type="entry name" value="DPP6 N-terminal domain-like"/>
    <property type="match status" value="1"/>
</dbReference>
<evidence type="ECO:0000256" key="1">
    <source>
        <dbReference type="ARBA" id="ARBA00009820"/>
    </source>
</evidence>
<evidence type="ECO:0000256" key="2">
    <source>
        <dbReference type="SAM" id="MobiDB-lite"/>
    </source>
</evidence>
<reference evidence="4 5" key="1">
    <citation type="submission" date="2020-08" db="EMBL/GenBank/DDBJ databases">
        <title>Genomic Encyclopedia of Type Strains, Phase III (KMG-III): the genomes of soil and plant-associated and newly described type strains.</title>
        <authorList>
            <person name="Whitman W."/>
        </authorList>
    </citation>
    <scope>NUCLEOTIDE SEQUENCE [LARGE SCALE GENOMIC DNA]</scope>
    <source>
        <strain evidence="4 5">CECT 3273</strain>
    </source>
</reference>
<feature type="compositionally biased region" description="Polar residues" evidence="2">
    <location>
        <begin position="37"/>
        <end position="52"/>
    </location>
</feature>
<dbReference type="EMBL" id="JACHJI010000020">
    <property type="protein sequence ID" value="MBB4902879.1"/>
    <property type="molecule type" value="Genomic_DNA"/>
</dbReference>
<feature type="region of interest" description="Disordered" evidence="2">
    <location>
        <begin position="25"/>
        <end position="52"/>
    </location>
</feature>